<dbReference type="SUPFAM" id="SSF54534">
    <property type="entry name" value="FKBP-like"/>
    <property type="match status" value="2"/>
</dbReference>
<dbReference type="InterPro" id="IPR023058">
    <property type="entry name" value="PPIase_PpiC_CS"/>
</dbReference>
<dbReference type="PANTHER" id="PTHR47637:SF1">
    <property type="entry name" value="CHAPERONE SURA"/>
    <property type="match status" value="1"/>
</dbReference>
<dbReference type="GO" id="GO:0003755">
    <property type="term" value="F:peptidyl-prolyl cis-trans isomerase activity"/>
    <property type="evidence" value="ECO:0007669"/>
    <property type="project" value="UniProtKB-EC"/>
</dbReference>
<feature type="domain" description="PpiC" evidence="2">
    <location>
        <begin position="288"/>
        <end position="384"/>
    </location>
</feature>
<dbReference type="InterPro" id="IPR027304">
    <property type="entry name" value="Trigger_fact/SurA_dom_sf"/>
</dbReference>
<organism evidence="3">
    <name type="scientific">gut metagenome</name>
    <dbReference type="NCBI Taxonomy" id="749906"/>
    <lineage>
        <taxon>unclassified sequences</taxon>
        <taxon>metagenomes</taxon>
        <taxon>organismal metagenomes</taxon>
    </lineage>
</organism>
<dbReference type="InterPro" id="IPR050280">
    <property type="entry name" value="OMP_Chaperone_SurA"/>
</dbReference>
<gene>
    <name evidence="3" type="ORF">EVA_09612</name>
</gene>
<dbReference type="AlphaFoldDB" id="J9G5Y4"/>
<dbReference type="InterPro" id="IPR046357">
    <property type="entry name" value="PPIase_dom_sf"/>
</dbReference>
<dbReference type="EMBL" id="AMCI01002610">
    <property type="protein sequence ID" value="EJX02284.1"/>
    <property type="molecule type" value="Genomic_DNA"/>
</dbReference>
<dbReference type="SUPFAM" id="SSF109998">
    <property type="entry name" value="Triger factor/SurA peptide-binding domain-like"/>
    <property type="match status" value="1"/>
</dbReference>
<keyword evidence="1" id="KW-0732">Signal</keyword>
<reference evidence="3" key="1">
    <citation type="journal article" date="2012" name="PLoS ONE">
        <title>Gene sets for utilization of primary and secondary nutrition supplies in the distal gut of endangered iberian lynx.</title>
        <authorList>
            <person name="Alcaide M."/>
            <person name="Messina E."/>
            <person name="Richter M."/>
            <person name="Bargiela R."/>
            <person name="Peplies J."/>
            <person name="Huws S.A."/>
            <person name="Newbold C.J."/>
            <person name="Golyshin P.N."/>
            <person name="Simon M.A."/>
            <person name="Lopez G."/>
            <person name="Yakimov M.M."/>
            <person name="Ferrer M."/>
        </authorList>
    </citation>
    <scope>NUCLEOTIDE SEQUENCE</scope>
</reference>
<evidence type="ECO:0000259" key="2">
    <source>
        <dbReference type="PROSITE" id="PS50198"/>
    </source>
</evidence>
<name>J9G5Y4_9ZZZZ</name>
<proteinExistence type="predicted"/>
<evidence type="ECO:0000256" key="1">
    <source>
        <dbReference type="ARBA" id="ARBA00022729"/>
    </source>
</evidence>
<sequence>MTKLPLFLCSLLASFSTATLAQTSTSAQKNTDFSKHNVVDEIIWVVGDEPILLSDVEEMRISSELMGTPVENPYCTIPEQIAINKLFLHQAELDSVEVSEGDIIRTVDERINNYIQTYGSRETVEQMMGRKISQMREILKKQARESEMVNSVQRKIAQNVKATPAEVREFFKEMPTDSLPFIPTQVEVQIITSVPKVSRAEVERVEARLRDFAQRVNSGESEFSTLAKFYSDDKGSARNGGELGYSGRNQWVPEFANVAFTLNDPKKVSKIVRSEYGFHIIQLIDKRGDKVNVRHILLKPEIEESEYERGIARLDSIRNDIEAGKFTFNDAAQALSDDKDTRNNHGLMANINPRTGDITSRFEMKDLPQDVAKVVDTLKVGEMSRAFRMTNDKGQTVCAIVLLKNRIEGHHASLTEDFQTLRDEVVSKRREEKIEQWIKNKIKKTYVRINPDWRGCDFRYDGWVK</sequence>
<comment type="caution">
    <text evidence="3">The sequence shown here is derived from an EMBL/GenBank/DDBJ whole genome shotgun (WGS) entry which is preliminary data.</text>
</comment>
<feature type="domain" description="PpiC" evidence="2">
    <location>
        <begin position="183"/>
        <end position="285"/>
    </location>
</feature>
<dbReference type="Pfam" id="PF00639">
    <property type="entry name" value="Rotamase"/>
    <property type="match status" value="2"/>
</dbReference>
<dbReference type="EC" id="5.2.1.8" evidence="3"/>
<accession>J9G5Y4</accession>
<protein>
    <submittedName>
        <fullName evidence="3">Peptidyl-prolyl cis-trans isomerase, PPIC-type</fullName>
        <ecNumber evidence="3">5.2.1.8</ecNumber>
    </submittedName>
</protein>
<dbReference type="PROSITE" id="PS50198">
    <property type="entry name" value="PPIC_PPIASE_2"/>
    <property type="match status" value="2"/>
</dbReference>
<dbReference type="PANTHER" id="PTHR47637">
    <property type="entry name" value="CHAPERONE SURA"/>
    <property type="match status" value="1"/>
</dbReference>
<evidence type="ECO:0000313" key="3">
    <source>
        <dbReference type="EMBL" id="EJX02284.1"/>
    </source>
</evidence>
<keyword evidence="3" id="KW-0413">Isomerase</keyword>
<dbReference type="Gene3D" id="3.10.50.40">
    <property type="match status" value="2"/>
</dbReference>
<dbReference type="InterPro" id="IPR000297">
    <property type="entry name" value="PPIase_PpiC"/>
</dbReference>
<dbReference type="PROSITE" id="PS01096">
    <property type="entry name" value="PPIC_PPIASE_1"/>
    <property type="match status" value="1"/>
</dbReference>